<dbReference type="CDD" id="cd10970">
    <property type="entry name" value="CE4_DAC_u1_6s"/>
    <property type="match status" value="1"/>
</dbReference>
<sequence>MADPSTTRRRLLGFGGATAVTAIAGCAGDGGDGNGNGTEPTDDESDEGTTETNASEGTETDGDETGNRTETETEENETDGNGAENGTDEGGNETDEDVADLELALETEYNSREEYARPGDSFDDFEDLSSWSITEGEAEVDDEVVFAGSQSVRLYTEEEGANMVIERDLEGDNPDLTDRDVSMAVRTPTPENIAVELRFVDIYGSSRIYQLPSIAYRTRDVGWFRTAPGVFEEDEYPPEMDSLARLEVRVHHTGEGAEVWVDDIRTHGKPDSGYVVLGWDDGLRTYYEEVAPLHDEYGVDAVQSVVRQWTSNAREDVMTRGALLERQQAGDQIVAHGTHARFAEMDPGDLREALETDKQWAVNSGFEGANFITFPHNSFDATVLDIVSDYYYAGGYNQAGNVNLTAVHGFDPLVLPRTIGYDLEICRQCVDHAAAYGQCTVLNFHDFDLDNTVDRDEYDQLLEHIDGTDGVEVITLDELWRMRREGH</sequence>
<comment type="caution">
    <text evidence="3">The sequence shown here is derived from an EMBL/GenBank/DDBJ whole genome shotgun (WGS) entry which is preliminary data.</text>
</comment>
<proteinExistence type="predicted"/>
<dbReference type="RefSeq" id="WP_114578267.1">
    <property type="nucleotide sequence ID" value="NZ_JAIVEF010000008.1"/>
</dbReference>
<feature type="compositionally biased region" description="Acidic residues" evidence="1">
    <location>
        <begin position="40"/>
        <end position="49"/>
    </location>
</feature>
<dbReference type="EMBL" id="JBHSJG010000055">
    <property type="protein sequence ID" value="MFC4989865.1"/>
    <property type="molecule type" value="Genomic_DNA"/>
</dbReference>
<gene>
    <name evidence="3" type="ORF">ACFPFO_19285</name>
</gene>
<feature type="compositionally biased region" description="Gly residues" evidence="1">
    <location>
        <begin position="27"/>
        <end position="36"/>
    </location>
</feature>
<feature type="region of interest" description="Disordered" evidence="1">
    <location>
        <begin position="23"/>
        <end position="94"/>
    </location>
</feature>
<evidence type="ECO:0000313" key="4">
    <source>
        <dbReference type="Proteomes" id="UP001595925"/>
    </source>
</evidence>
<keyword evidence="4" id="KW-1185">Reference proteome</keyword>
<dbReference type="InterPro" id="IPR002509">
    <property type="entry name" value="NODB_dom"/>
</dbReference>
<evidence type="ECO:0000256" key="1">
    <source>
        <dbReference type="SAM" id="MobiDB-lite"/>
    </source>
</evidence>
<feature type="domain" description="NodB homology" evidence="2">
    <location>
        <begin position="268"/>
        <end position="392"/>
    </location>
</feature>
<dbReference type="AlphaFoldDB" id="A0ABD5QJU2"/>
<organism evidence="3 4">
    <name type="scientific">Saliphagus infecundisoli</name>
    <dbReference type="NCBI Taxonomy" id="1849069"/>
    <lineage>
        <taxon>Archaea</taxon>
        <taxon>Methanobacteriati</taxon>
        <taxon>Methanobacteriota</taxon>
        <taxon>Stenosarchaea group</taxon>
        <taxon>Halobacteria</taxon>
        <taxon>Halobacteriales</taxon>
        <taxon>Natrialbaceae</taxon>
        <taxon>Saliphagus</taxon>
    </lineage>
</organism>
<accession>A0ABD5QJU2</accession>
<dbReference type="Gene3D" id="3.20.20.370">
    <property type="entry name" value="Glycoside hydrolase/deacetylase"/>
    <property type="match status" value="1"/>
</dbReference>
<dbReference type="Proteomes" id="UP001595925">
    <property type="component" value="Unassembled WGS sequence"/>
</dbReference>
<protein>
    <submittedName>
        <fullName evidence="3">Polysaccharide deacetylase family protein</fullName>
    </submittedName>
</protein>
<name>A0ABD5QJU2_9EURY</name>
<evidence type="ECO:0000259" key="2">
    <source>
        <dbReference type="Pfam" id="PF01522"/>
    </source>
</evidence>
<dbReference type="InterPro" id="IPR011330">
    <property type="entry name" value="Glyco_hydro/deAcase_b/a-brl"/>
</dbReference>
<dbReference type="SUPFAM" id="SSF88713">
    <property type="entry name" value="Glycoside hydrolase/deacetylase"/>
    <property type="match status" value="1"/>
</dbReference>
<reference evidence="3 4" key="1">
    <citation type="journal article" date="2019" name="Int. J. Syst. Evol. Microbiol.">
        <title>The Global Catalogue of Microorganisms (GCM) 10K type strain sequencing project: providing services to taxonomists for standard genome sequencing and annotation.</title>
        <authorList>
            <consortium name="The Broad Institute Genomics Platform"/>
            <consortium name="The Broad Institute Genome Sequencing Center for Infectious Disease"/>
            <person name="Wu L."/>
            <person name="Ma J."/>
        </authorList>
    </citation>
    <scope>NUCLEOTIDE SEQUENCE [LARGE SCALE GENOMIC DNA]</scope>
    <source>
        <strain evidence="3 4">CGMCC 1.15824</strain>
    </source>
</reference>
<dbReference type="Pfam" id="PF01522">
    <property type="entry name" value="Polysacc_deac_1"/>
    <property type="match status" value="1"/>
</dbReference>
<evidence type="ECO:0000313" key="3">
    <source>
        <dbReference type="EMBL" id="MFC4989865.1"/>
    </source>
</evidence>